<evidence type="ECO:0000256" key="1">
    <source>
        <dbReference type="SAM" id="MobiDB-lite"/>
    </source>
</evidence>
<dbReference type="GeneID" id="98160767"/>
<name>A0ABR4KE44_9EURO</name>
<keyword evidence="3" id="KW-1185">Reference proteome</keyword>
<reference evidence="2 3" key="1">
    <citation type="submission" date="2024-07" db="EMBL/GenBank/DDBJ databases">
        <title>Section-level genome sequencing and comparative genomics of Aspergillus sections Usti and Cavernicolus.</title>
        <authorList>
            <consortium name="Lawrence Berkeley National Laboratory"/>
            <person name="Nybo J.L."/>
            <person name="Vesth T.C."/>
            <person name="Theobald S."/>
            <person name="Frisvad J.C."/>
            <person name="Larsen T.O."/>
            <person name="Kjaerboelling I."/>
            <person name="Rothschild-Mancinelli K."/>
            <person name="Lyhne E.K."/>
            <person name="Kogle M.E."/>
            <person name="Barry K."/>
            <person name="Clum A."/>
            <person name="Na H."/>
            <person name="Ledsgaard L."/>
            <person name="Lin J."/>
            <person name="Lipzen A."/>
            <person name="Kuo A."/>
            <person name="Riley R."/>
            <person name="Mondo S."/>
            <person name="LaButti K."/>
            <person name="Haridas S."/>
            <person name="Pangalinan J."/>
            <person name="Salamov A.A."/>
            <person name="Simmons B.A."/>
            <person name="Magnuson J.K."/>
            <person name="Chen J."/>
            <person name="Drula E."/>
            <person name="Henrissat B."/>
            <person name="Wiebenga A."/>
            <person name="Lubbers R.J."/>
            <person name="Gomes A.C."/>
            <person name="Macurrencykelacurrency M.R."/>
            <person name="Stajich J."/>
            <person name="Grigoriev I.V."/>
            <person name="Mortensen U.H."/>
            <person name="De vries R.P."/>
            <person name="Baker S.E."/>
            <person name="Andersen M.R."/>
        </authorList>
    </citation>
    <scope>NUCLEOTIDE SEQUENCE [LARGE SCALE GENOMIC DNA]</scope>
    <source>
        <strain evidence="2 3">CBS 756.74</strain>
    </source>
</reference>
<evidence type="ECO:0000313" key="3">
    <source>
        <dbReference type="Proteomes" id="UP001610444"/>
    </source>
</evidence>
<comment type="caution">
    <text evidence="2">The sequence shown here is derived from an EMBL/GenBank/DDBJ whole genome shotgun (WGS) entry which is preliminary data.</text>
</comment>
<dbReference type="EMBL" id="JBFXLR010000020">
    <property type="protein sequence ID" value="KAL2850534.1"/>
    <property type="molecule type" value="Genomic_DNA"/>
</dbReference>
<dbReference type="Proteomes" id="UP001610444">
    <property type="component" value="Unassembled WGS sequence"/>
</dbReference>
<feature type="compositionally biased region" description="Basic and acidic residues" evidence="1">
    <location>
        <begin position="328"/>
        <end position="342"/>
    </location>
</feature>
<feature type="region of interest" description="Disordered" evidence="1">
    <location>
        <begin position="328"/>
        <end position="351"/>
    </location>
</feature>
<gene>
    <name evidence="2" type="ORF">BJX68DRAFT_266737</name>
</gene>
<protein>
    <submittedName>
        <fullName evidence="2">Uncharacterized protein</fullName>
    </submittedName>
</protein>
<accession>A0ABR4KE44</accession>
<organism evidence="2 3">
    <name type="scientific">Aspergillus pseudodeflectus</name>
    <dbReference type="NCBI Taxonomy" id="176178"/>
    <lineage>
        <taxon>Eukaryota</taxon>
        <taxon>Fungi</taxon>
        <taxon>Dikarya</taxon>
        <taxon>Ascomycota</taxon>
        <taxon>Pezizomycotina</taxon>
        <taxon>Eurotiomycetes</taxon>
        <taxon>Eurotiomycetidae</taxon>
        <taxon>Eurotiales</taxon>
        <taxon>Aspergillaceae</taxon>
        <taxon>Aspergillus</taxon>
        <taxon>Aspergillus subgen. Nidulantes</taxon>
    </lineage>
</organism>
<evidence type="ECO:0000313" key="2">
    <source>
        <dbReference type="EMBL" id="KAL2850534.1"/>
    </source>
</evidence>
<dbReference type="RefSeq" id="XP_070899403.1">
    <property type="nucleotide sequence ID" value="XM_071045603.1"/>
</dbReference>
<proteinExistence type="predicted"/>
<sequence>MNPVSTLNVESLFLEVCGITRSNDPIRSIWRYTHEPERFAFTASLLQEYATGFTLTGEVSDLPARVRINAILVMSLAFAKTKVLGRANARQFSAAEDRLRTLFWGHDQGISLWEAFLSKCEIRQAAIHYVLWYGDPGELETNLVVIRVDEPLHVAGDNVDCLRGLAAASMVHHSRNTQPVLEETYGIVTDGLRWLFFFVGKEDEYSSLSLDWSQGEVQQHAVVGLIGKILDRAVTVKMTSPRLGCLSEWDGDEVADDDWLDHSLHGEFQDEDDLNPQPSSYLQRTDNTTKMQWFTRLEADYKEFIQRLEAGVRGCDFKAKMTQAFNRARSESKKEELDEKKPMGKSKGFSGFGKTAKPIESVAVGDIKPTDVLPTFKLRLESREHGPPPYWNLSPSEIHNVSRHLRQTLDNIRLVYGEAAQNEAVIRLIIDAIRKVDQAGVRNANPVHLQLEQGQEKLPGKDGLYLMVWATGTGRGVHGRGRGEVPQTGKDGDLSGHILYGFDSVARRVAGREQSPIYGVSSDGGDWEFVRMDARGNVDIEKVSWAANQERRIISILYNKGGITPDPCAVPLAPGFSSGKG</sequence>